<dbReference type="PANTHER" id="PTHR13947">
    <property type="entry name" value="GNAT FAMILY N-ACETYLTRANSFERASE"/>
    <property type="match status" value="1"/>
</dbReference>
<evidence type="ECO:0000256" key="2">
    <source>
        <dbReference type="ARBA" id="ARBA00022679"/>
    </source>
</evidence>
<name>A0A9Q0ILC3_9TELE</name>
<dbReference type="InterPro" id="IPR016181">
    <property type="entry name" value="Acyl_CoA_acyltransferase"/>
</dbReference>
<keyword evidence="7" id="KW-0325">Glycoprotein</keyword>
<feature type="domain" description="Ig-like" evidence="11">
    <location>
        <begin position="129"/>
        <end position="224"/>
    </location>
</feature>
<keyword evidence="9" id="KW-1133">Transmembrane helix</keyword>
<dbReference type="SMART" id="SM00408">
    <property type="entry name" value="IGc2"/>
    <property type="match status" value="1"/>
</dbReference>
<dbReference type="CDD" id="cd04301">
    <property type="entry name" value="NAT_SF"/>
    <property type="match status" value="1"/>
</dbReference>
<accession>A0A9Q0ILC3</accession>
<sequence>MGSLLWLISLSSLALKSALGGDVCVSGHDSGPVFEEQPTSLVYPEGLSQGKVTLSCQARASPAATYRWRVNGTEVQVGMESRYALVAGNLVINSPQPARDAGSYQCLAVNRCGAIVSRAANIKFGCEPPRLPPDARSPQTAYEGVGTFLACQPPTHYPALSYRWFLNEFPSFIQPEDGRWFVSQVTGNLYLAKAEPNDTGSYFCFTTINMEISTKSTFKSMHLTTRRYQDHDKETVLSLFSHGIEEHIWPSVQNAMSSPLSLGFTLGLGITGYLLASGLGALVLVSGWAGLVYYCCHKLYTEFVRDKLQTDMQDIVASYMSQPDDGFWVAETAGEGKVVGMVAVVAKKNGAERYGELFRMNISPSMRRVGLGSRLTQTVLDFCKQRGMTKVVLETSSSQTAGIALYQKMGFKH</sequence>
<evidence type="ECO:0000256" key="10">
    <source>
        <dbReference type="SAM" id="SignalP"/>
    </source>
</evidence>
<feature type="signal peptide" evidence="10">
    <location>
        <begin position="1"/>
        <end position="20"/>
    </location>
</feature>
<dbReference type="FunFam" id="2.60.40.10:FF:000064">
    <property type="entry name" value="Contactin 1"/>
    <property type="match status" value="1"/>
</dbReference>
<dbReference type="PROSITE" id="PS51186">
    <property type="entry name" value="GNAT"/>
    <property type="match status" value="1"/>
</dbReference>
<keyword evidence="3 10" id="KW-0732">Signal</keyword>
<dbReference type="GO" id="GO:0008080">
    <property type="term" value="F:N-acetyltransferase activity"/>
    <property type="evidence" value="ECO:0007669"/>
    <property type="project" value="InterPro"/>
</dbReference>
<dbReference type="GO" id="GO:0016020">
    <property type="term" value="C:membrane"/>
    <property type="evidence" value="ECO:0007669"/>
    <property type="project" value="UniProtKB-SubCell"/>
</dbReference>
<evidence type="ECO:0000313" key="13">
    <source>
        <dbReference type="EMBL" id="KAJ3602083.1"/>
    </source>
</evidence>
<keyword evidence="8" id="KW-0393">Immunoglobulin domain</keyword>
<protein>
    <submittedName>
        <fullName evidence="13">Uncharacterized protein</fullName>
    </submittedName>
</protein>
<dbReference type="InterPro" id="IPR013783">
    <property type="entry name" value="Ig-like_fold"/>
</dbReference>
<comment type="caution">
    <text evidence="13">The sequence shown here is derived from an EMBL/GenBank/DDBJ whole genome shotgun (WGS) entry which is preliminary data.</text>
</comment>
<dbReference type="Gene3D" id="2.60.40.10">
    <property type="entry name" value="Immunoglobulins"/>
    <property type="match status" value="2"/>
</dbReference>
<dbReference type="InterPro" id="IPR007110">
    <property type="entry name" value="Ig-like_dom"/>
</dbReference>
<dbReference type="OrthoDB" id="8916394at2759"/>
<evidence type="ECO:0000256" key="9">
    <source>
        <dbReference type="SAM" id="Phobius"/>
    </source>
</evidence>
<keyword evidence="5 9" id="KW-0472">Membrane</keyword>
<evidence type="ECO:0000259" key="11">
    <source>
        <dbReference type="PROSITE" id="PS50835"/>
    </source>
</evidence>
<evidence type="ECO:0000256" key="7">
    <source>
        <dbReference type="ARBA" id="ARBA00023180"/>
    </source>
</evidence>
<feature type="transmembrane region" description="Helical" evidence="9">
    <location>
        <begin position="262"/>
        <end position="295"/>
    </location>
</feature>
<dbReference type="InterPro" id="IPR050769">
    <property type="entry name" value="NAT_camello-type"/>
</dbReference>
<evidence type="ECO:0000256" key="6">
    <source>
        <dbReference type="ARBA" id="ARBA00023157"/>
    </source>
</evidence>
<dbReference type="EMBL" id="JANIIK010000046">
    <property type="protein sequence ID" value="KAJ3602083.1"/>
    <property type="molecule type" value="Genomic_DNA"/>
</dbReference>
<reference evidence="13" key="1">
    <citation type="submission" date="2022-07" db="EMBL/GenBank/DDBJ databases">
        <title>Chromosome-level genome of Muraenolepis orangiensis.</title>
        <authorList>
            <person name="Kim J."/>
        </authorList>
    </citation>
    <scope>NUCLEOTIDE SEQUENCE</scope>
    <source>
        <strain evidence="13">KU_S4_2022</strain>
        <tissue evidence="13">Muscle</tissue>
    </source>
</reference>
<keyword evidence="4" id="KW-0677">Repeat</keyword>
<gene>
    <name evidence="13" type="ORF">NHX12_029843</name>
</gene>
<dbReference type="InterPro" id="IPR000182">
    <property type="entry name" value="GNAT_dom"/>
</dbReference>
<organism evidence="13 14">
    <name type="scientific">Muraenolepis orangiensis</name>
    <name type="common">Patagonian moray cod</name>
    <dbReference type="NCBI Taxonomy" id="630683"/>
    <lineage>
        <taxon>Eukaryota</taxon>
        <taxon>Metazoa</taxon>
        <taxon>Chordata</taxon>
        <taxon>Craniata</taxon>
        <taxon>Vertebrata</taxon>
        <taxon>Euteleostomi</taxon>
        <taxon>Actinopterygii</taxon>
        <taxon>Neopterygii</taxon>
        <taxon>Teleostei</taxon>
        <taxon>Neoteleostei</taxon>
        <taxon>Acanthomorphata</taxon>
        <taxon>Zeiogadaria</taxon>
        <taxon>Gadariae</taxon>
        <taxon>Gadiformes</taxon>
        <taxon>Muraenolepidoidei</taxon>
        <taxon>Muraenolepididae</taxon>
        <taxon>Muraenolepis</taxon>
    </lineage>
</organism>
<keyword evidence="14" id="KW-1185">Reference proteome</keyword>
<dbReference type="InterPro" id="IPR036179">
    <property type="entry name" value="Ig-like_dom_sf"/>
</dbReference>
<dbReference type="Pfam" id="PF13927">
    <property type="entry name" value="Ig_3"/>
    <property type="match status" value="1"/>
</dbReference>
<proteinExistence type="predicted"/>
<dbReference type="Proteomes" id="UP001148018">
    <property type="component" value="Unassembled WGS sequence"/>
</dbReference>
<dbReference type="Gene3D" id="3.40.630.30">
    <property type="match status" value="1"/>
</dbReference>
<evidence type="ECO:0000259" key="12">
    <source>
        <dbReference type="PROSITE" id="PS51186"/>
    </source>
</evidence>
<evidence type="ECO:0000256" key="3">
    <source>
        <dbReference type="ARBA" id="ARBA00022729"/>
    </source>
</evidence>
<evidence type="ECO:0000313" key="14">
    <source>
        <dbReference type="Proteomes" id="UP001148018"/>
    </source>
</evidence>
<dbReference type="SUPFAM" id="SSF48726">
    <property type="entry name" value="Immunoglobulin"/>
    <property type="match status" value="2"/>
</dbReference>
<evidence type="ECO:0000256" key="1">
    <source>
        <dbReference type="ARBA" id="ARBA00004370"/>
    </source>
</evidence>
<dbReference type="PANTHER" id="PTHR13947:SF58">
    <property type="entry name" value="8B (PUTATIVE,_PSEUDO-RELATED"/>
    <property type="match status" value="1"/>
</dbReference>
<keyword evidence="9" id="KW-0812">Transmembrane</keyword>
<keyword evidence="2" id="KW-0808">Transferase</keyword>
<evidence type="ECO:0000256" key="8">
    <source>
        <dbReference type="ARBA" id="ARBA00023319"/>
    </source>
</evidence>
<feature type="domain" description="Ig-like" evidence="11">
    <location>
        <begin position="32"/>
        <end position="123"/>
    </location>
</feature>
<dbReference type="InterPro" id="IPR003598">
    <property type="entry name" value="Ig_sub2"/>
</dbReference>
<dbReference type="Pfam" id="PF00583">
    <property type="entry name" value="Acetyltransf_1"/>
    <property type="match status" value="1"/>
</dbReference>
<keyword evidence="6" id="KW-1015">Disulfide bond</keyword>
<feature type="domain" description="N-acetyltransferase" evidence="12">
    <location>
        <begin position="283"/>
        <end position="413"/>
    </location>
</feature>
<comment type="subcellular location">
    <subcellularLocation>
        <location evidence="1">Membrane</location>
    </subcellularLocation>
</comment>
<evidence type="ECO:0000256" key="5">
    <source>
        <dbReference type="ARBA" id="ARBA00023136"/>
    </source>
</evidence>
<feature type="chain" id="PRO_5040261225" evidence="10">
    <location>
        <begin position="21"/>
        <end position="413"/>
    </location>
</feature>
<evidence type="ECO:0000256" key="4">
    <source>
        <dbReference type="ARBA" id="ARBA00022737"/>
    </source>
</evidence>
<dbReference type="SUPFAM" id="SSF55729">
    <property type="entry name" value="Acyl-CoA N-acyltransferases (Nat)"/>
    <property type="match status" value="1"/>
</dbReference>
<dbReference type="PROSITE" id="PS50835">
    <property type="entry name" value="IG_LIKE"/>
    <property type="match status" value="2"/>
</dbReference>
<feature type="non-terminal residue" evidence="13">
    <location>
        <position position="1"/>
    </location>
</feature>
<dbReference type="FunFam" id="2.60.40.10:FF:000600">
    <property type="entry name" value="Contactin 2"/>
    <property type="match status" value="1"/>
</dbReference>
<dbReference type="AlphaFoldDB" id="A0A9Q0ILC3"/>